<dbReference type="GO" id="GO:0030246">
    <property type="term" value="F:carbohydrate binding"/>
    <property type="evidence" value="ECO:0007669"/>
    <property type="project" value="UniProtKB-UniRule"/>
</dbReference>
<evidence type="ECO:0000259" key="3">
    <source>
        <dbReference type="PROSITE" id="PS51304"/>
    </source>
</evidence>
<keyword evidence="5" id="KW-1185">Reference proteome</keyword>
<dbReference type="WBParaSite" id="HPBE_0001790201-mRNA-1">
    <property type="protein sequence ID" value="HPBE_0001790201-mRNA-1"/>
    <property type="gene ID" value="HPBE_0001790201"/>
</dbReference>
<evidence type="ECO:0000256" key="2">
    <source>
        <dbReference type="RuleBase" id="RU102079"/>
    </source>
</evidence>
<dbReference type="InterPro" id="IPR013320">
    <property type="entry name" value="ConA-like_dom_sf"/>
</dbReference>
<dbReference type="PANTHER" id="PTHR11346:SF189">
    <property type="entry name" value="GALECTIN"/>
    <property type="match status" value="1"/>
</dbReference>
<dbReference type="EMBL" id="UZAH01030328">
    <property type="protein sequence ID" value="VDP10160.1"/>
    <property type="molecule type" value="Genomic_DNA"/>
</dbReference>
<dbReference type="InterPro" id="IPR001079">
    <property type="entry name" value="Galectin_CRD"/>
</dbReference>
<accession>A0A3P8AZS2</accession>
<evidence type="ECO:0000313" key="5">
    <source>
        <dbReference type="Proteomes" id="UP000050761"/>
    </source>
</evidence>
<evidence type="ECO:0000313" key="4">
    <source>
        <dbReference type="EMBL" id="VDP10160.1"/>
    </source>
</evidence>
<name>A0A3P8AZS2_HELPZ</name>
<dbReference type="Proteomes" id="UP000050761">
    <property type="component" value="Unassembled WGS sequence"/>
</dbReference>
<gene>
    <name evidence="4" type="ORF">HPBE_LOCUS17901</name>
</gene>
<sequence>VLGTDSFVVNLTSGPVVEAEEPGEVLDNRLLSIRCDISKNKICFNACVDGEWGKEGAIKQRYKVNDEFDIRMRCFEDQFHIYVEHRLVAKFAHYVPMNNISHVYVNGDVRLYGVSWEGKFYSVPYAADIPGNFYVGRRLFVSGLVPKAAKQFMIDFHAGAELACRLRAVFPLKKVLRTSRLDDRWGPEEQVGDREFPFKRKQTFDLLIHCGEKTFEMLVNDCLFAYFDHRIPSGQINKISIEGDISLLGVHLK</sequence>
<dbReference type="FunFam" id="2.60.120.200:FF:000261">
    <property type="entry name" value="Galectin"/>
    <property type="match status" value="1"/>
</dbReference>
<reference evidence="4 5" key="1">
    <citation type="submission" date="2018-11" db="EMBL/GenBank/DDBJ databases">
        <authorList>
            <consortium name="Pathogen Informatics"/>
        </authorList>
    </citation>
    <scope>NUCLEOTIDE SEQUENCE [LARGE SCALE GENOMIC DNA]</scope>
</reference>
<dbReference type="CDD" id="cd00070">
    <property type="entry name" value="GLECT"/>
    <property type="match status" value="1"/>
</dbReference>
<feature type="domain" description="Galectin" evidence="3">
    <location>
        <begin position="125"/>
        <end position="253"/>
    </location>
</feature>
<dbReference type="Gene3D" id="2.60.120.200">
    <property type="match status" value="2"/>
</dbReference>
<protein>
    <recommendedName>
        <fullName evidence="2">Galectin</fullName>
    </recommendedName>
</protein>
<feature type="non-terminal residue" evidence="4">
    <location>
        <position position="1"/>
    </location>
</feature>
<dbReference type="PANTHER" id="PTHR11346">
    <property type="entry name" value="GALECTIN"/>
    <property type="match status" value="1"/>
</dbReference>
<dbReference type="PROSITE" id="PS51304">
    <property type="entry name" value="GALECTIN"/>
    <property type="match status" value="2"/>
</dbReference>
<dbReference type="Pfam" id="PF00337">
    <property type="entry name" value="Gal-bind_lectin"/>
    <property type="match status" value="2"/>
</dbReference>
<feature type="domain" description="Galectin" evidence="3">
    <location>
        <begin position="1"/>
        <end position="117"/>
    </location>
</feature>
<dbReference type="InterPro" id="IPR044156">
    <property type="entry name" value="Galectin-like"/>
</dbReference>
<reference evidence="6" key="2">
    <citation type="submission" date="2019-09" db="UniProtKB">
        <authorList>
            <consortium name="WormBaseParasite"/>
        </authorList>
    </citation>
    <scope>IDENTIFICATION</scope>
</reference>
<dbReference type="SMART" id="SM00276">
    <property type="entry name" value="GLECT"/>
    <property type="match status" value="2"/>
</dbReference>
<proteinExistence type="predicted"/>
<evidence type="ECO:0000313" key="6">
    <source>
        <dbReference type="WBParaSite" id="HPBE_0001790201-mRNA-1"/>
    </source>
</evidence>
<dbReference type="SMART" id="SM00908">
    <property type="entry name" value="Gal-bind_lectin"/>
    <property type="match status" value="2"/>
</dbReference>
<keyword evidence="1 2" id="KW-0430">Lectin</keyword>
<evidence type="ECO:0000256" key="1">
    <source>
        <dbReference type="ARBA" id="ARBA00022734"/>
    </source>
</evidence>
<dbReference type="SUPFAM" id="SSF49899">
    <property type="entry name" value="Concanavalin A-like lectins/glucanases"/>
    <property type="match status" value="2"/>
</dbReference>
<dbReference type="AlphaFoldDB" id="A0A3P8AZS2"/>
<organism evidence="4">
    <name type="scientific">Heligmosomoides polygyrus</name>
    <name type="common">Parasitic roundworm</name>
    <dbReference type="NCBI Taxonomy" id="6339"/>
    <lineage>
        <taxon>Eukaryota</taxon>
        <taxon>Metazoa</taxon>
        <taxon>Ecdysozoa</taxon>
        <taxon>Nematoda</taxon>
        <taxon>Chromadorea</taxon>
        <taxon>Rhabditida</taxon>
        <taxon>Rhabditina</taxon>
        <taxon>Rhabditomorpha</taxon>
        <taxon>Strongyloidea</taxon>
        <taxon>Heligmosomidae</taxon>
        <taxon>Heligmosomoides</taxon>
    </lineage>
</organism>
<dbReference type="OrthoDB" id="5795596at2759"/>